<dbReference type="Gene3D" id="3.30.565.10">
    <property type="entry name" value="Histidine kinase-like ATPase, C-terminal domain"/>
    <property type="match status" value="1"/>
</dbReference>
<evidence type="ECO:0000313" key="2">
    <source>
        <dbReference type="EMBL" id="MDT0651653.1"/>
    </source>
</evidence>
<proteinExistence type="predicted"/>
<accession>A0ABU3CZ58</accession>
<keyword evidence="2" id="KW-0418">Kinase</keyword>
<gene>
    <name evidence="2" type="ORF">RM529_15980</name>
</gene>
<keyword evidence="2" id="KW-0808">Transferase</keyword>
<dbReference type="InterPro" id="IPR036890">
    <property type="entry name" value="HATPase_C_sf"/>
</dbReference>
<dbReference type="Proteomes" id="UP001248819">
    <property type="component" value="Unassembled WGS sequence"/>
</dbReference>
<sequence>MQINPHFLFNSLDAITYLIQSEQNSKAIKYLKIFSRYTRMVLETSKQDVISLQQELKLSNYYLMLEENRFEDGFTFNITGGNLTEIEEVDIPPLLLQPFIENAIWHGLLPSTRDQRMLNIAIVPKSKSIEIIIDDNGVGRKAQEKQKNSKKHKSMGMQIIKERIRLH</sequence>
<dbReference type="RefSeq" id="WP_311485747.1">
    <property type="nucleotide sequence ID" value="NZ_JAVRHP010000150.1"/>
</dbReference>
<dbReference type="Pfam" id="PF06580">
    <property type="entry name" value="His_kinase"/>
    <property type="match status" value="1"/>
</dbReference>
<feature type="domain" description="Signal transduction histidine kinase internal region" evidence="1">
    <location>
        <begin position="1"/>
        <end position="73"/>
    </location>
</feature>
<reference evidence="2 3" key="1">
    <citation type="submission" date="2023-09" db="EMBL/GenBank/DDBJ databases">
        <authorList>
            <person name="Rey-Velasco X."/>
        </authorList>
    </citation>
    <scope>NUCLEOTIDE SEQUENCE [LARGE SCALE GENOMIC DNA]</scope>
    <source>
        <strain evidence="2 3">F297</strain>
    </source>
</reference>
<dbReference type="PANTHER" id="PTHR34220:SF7">
    <property type="entry name" value="SENSOR HISTIDINE KINASE YPDA"/>
    <property type="match status" value="1"/>
</dbReference>
<dbReference type="EMBL" id="JAVRHP010000150">
    <property type="protein sequence ID" value="MDT0651653.1"/>
    <property type="molecule type" value="Genomic_DNA"/>
</dbReference>
<dbReference type="InterPro" id="IPR050640">
    <property type="entry name" value="Bact_2-comp_sensor_kinase"/>
</dbReference>
<keyword evidence="3" id="KW-1185">Reference proteome</keyword>
<name>A0ABU3CZ58_9FLAO</name>
<organism evidence="2 3">
    <name type="scientific">Autumnicola edwardsiae</name>
    <dbReference type="NCBI Taxonomy" id="3075594"/>
    <lineage>
        <taxon>Bacteria</taxon>
        <taxon>Pseudomonadati</taxon>
        <taxon>Bacteroidota</taxon>
        <taxon>Flavobacteriia</taxon>
        <taxon>Flavobacteriales</taxon>
        <taxon>Flavobacteriaceae</taxon>
        <taxon>Autumnicola</taxon>
    </lineage>
</organism>
<dbReference type="InterPro" id="IPR010559">
    <property type="entry name" value="Sig_transdc_His_kin_internal"/>
</dbReference>
<dbReference type="GO" id="GO:0016301">
    <property type="term" value="F:kinase activity"/>
    <property type="evidence" value="ECO:0007669"/>
    <property type="project" value="UniProtKB-KW"/>
</dbReference>
<evidence type="ECO:0000259" key="1">
    <source>
        <dbReference type="Pfam" id="PF06580"/>
    </source>
</evidence>
<comment type="caution">
    <text evidence="2">The sequence shown here is derived from an EMBL/GenBank/DDBJ whole genome shotgun (WGS) entry which is preliminary data.</text>
</comment>
<dbReference type="PANTHER" id="PTHR34220">
    <property type="entry name" value="SENSOR HISTIDINE KINASE YPDA"/>
    <property type="match status" value="1"/>
</dbReference>
<protein>
    <submittedName>
        <fullName evidence="2">Histidine kinase</fullName>
    </submittedName>
</protein>
<dbReference type="SUPFAM" id="SSF55874">
    <property type="entry name" value="ATPase domain of HSP90 chaperone/DNA topoisomerase II/histidine kinase"/>
    <property type="match status" value="1"/>
</dbReference>
<evidence type="ECO:0000313" key="3">
    <source>
        <dbReference type="Proteomes" id="UP001248819"/>
    </source>
</evidence>